<keyword evidence="12 24" id="KW-0418">Kinase</keyword>
<dbReference type="InterPro" id="IPR000961">
    <property type="entry name" value="AGC-kinase_C"/>
</dbReference>
<dbReference type="PANTHER" id="PTHR24353">
    <property type="entry name" value="CYCLIC NUCLEOTIDE-DEPENDENT PROTEIN KINASE"/>
    <property type="match status" value="1"/>
</dbReference>
<evidence type="ECO:0000256" key="16">
    <source>
        <dbReference type="ARBA" id="ARBA00023136"/>
    </source>
</evidence>
<dbReference type="SMART" id="SM00220">
    <property type="entry name" value="S_TKc"/>
    <property type="match status" value="1"/>
</dbReference>
<dbReference type="PROSITE" id="PS50011">
    <property type="entry name" value="PROTEIN_KINASE_DOM"/>
    <property type="match status" value="1"/>
</dbReference>
<dbReference type="InParanoid" id="Q23DN8"/>
<dbReference type="FunFam" id="2.60.120.10:FF:000089">
    <property type="entry name" value="cGMP-dependent protein kinase 5-1"/>
    <property type="match status" value="1"/>
</dbReference>
<dbReference type="SUPFAM" id="SSF56112">
    <property type="entry name" value="Protein kinase-like (PK-like)"/>
    <property type="match status" value="1"/>
</dbReference>
<dbReference type="FunCoup" id="Q23DN8">
    <property type="interactions" value="4"/>
</dbReference>
<dbReference type="Gene3D" id="2.60.120.10">
    <property type="entry name" value="Jelly Rolls"/>
    <property type="match status" value="3"/>
</dbReference>
<dbReference type="RefSeq" id="XP_001014648.2">
    <property type="nucleotide sequence ID" value="XM_001014648.2"/>
</dbReference>
<feature type="domain" description="Cyclic nucleotide-binding" evidence="22">
    <location>
        <begin position="72"/>
        <end position="187"/>
    </location>
</feature>
<evidence type="ECO:0000256" key="18">
    <source>
        <dbReference type="ARBA" id="ARBA00047298"/>
    </source>
</evidence>
<dbReference type="PROSITE" id="PS00889">
    <property type="entry name" value="CNMP_BINDING_2"/>
    <property type="match status" value="1"/>
</dbReference>
<evidence type="ECO:0000259" key="21">
    <source>
        <dbReference type="PROSITE" id="PS50011"/>
    </source>
</evidence>
<evidence type="ECO:0000256" key="17">
    <source>
        <dbReference type="ARBA" id="ARBA00024113"/>
    </source>
</evidence>
<keyword evidence="11" id="KW-0547">Nucleotide-binding</keyword>
<dbReference type="PROSITE" id="PS00108">
    <property type="entry name" value="PROTEIN_KINASE_ST"/>
    <property type="match status" value="1"/>
</dbReference>
<evidence type="ECO:0000256" key="20">
    <source>
        <dbReference type="SAM" id="MobiDB-lite"/>
    </source>
</evidence>
<dbReference type="EC" id="2.7.11.12" evidence="5"/>
<dbReference type="Pfam" id="PF00027">
    <property type="entry name" value="cNMP_binding"/>
    <property type="match status" value="2"/>
</dbReference>
<keyword evidence="10" id="KW-0479">Metal-binding</keyword>
<feature type="compositionally biased region" description="Basic and acidic residues" evidence="20">
    <location>
        <begin position="18"/>
        <end position="33"/>
    </location>
</feature>
<feature type="compositionally biased region" description="Polar residues" evidence="20">
    <location>
        <begin position="1"/>
        <end position="12"/>
    </location>
</feature>
<dbReference type="CDD" id="cd05572">
    <property type="entry name" value="STKc_cGK"/>
    <property type="match status" value="1"/>
</dbReference>
<dbReference type="Gene3D" id="1.10.510.10">
    <property type="entry name" value="Transferase(Phosphotransferase) domain 1"/>
    <property type="match status" value="1"/>
</dbReference>
<dbReference type="InterPro" id="IPR000595">
    <property type="entry name" value="cNMP-bd_dom"/>
</dbReference>
<dbReference type="InterPro" id="IPR000719">
    <property type="entry name" value="Prot_kinase_dom"/>
</dbReference>
<proteinExistence type="inferred from homology"/>
<dbReference type="GO" id="GO:0030553">
    <property type="term" value="F:cGMP binding"/>
    <property type="evidence" value="ECO:0007669"/>
    <property type="project" value="UniProtKB-KW"/>
</dbReference>
<dbReference type="GO" id="GO:0005524">
    <property type="term" value="F:ATP binding"/>
    <property type="evidence" value="ECO:0007669"/>
    <property type="project" value="UniProtKB-KW"/>
</dbReference>
<evidence type="ECO:0000256" key="2">
    <source>
        <dbReference type="ARBA" id="ARBA00004308"/>
    </source>
</evidence>
<dbReference type="GO" id="GO:0012505">
    <property type="term" value="C:endomembrane system"/>
    <property type="evidence" value="ECO:0007669"/>
    <property type="project" value="UniProtKB-SubCell"/>
</dbReference>
<sequence>MNFLNKSKNGAASGNDDENPHKDSEVENVGDKKKLPVTAEGETIYENIAPVPKKKTPNDNTFIITCLKNHFVFYNLNEAELENIVKKMFYCEVPMNDFIFKQSDNATSFFILERGAMEVIVNEKSKRELKAGDGFGELALLYNAPRSASVKALDHCYLWGIDRNTFRRAVEEMITKEYEENRKFMEVVRFFHNLTNEQKDAIAAVLIVQKFYKNQVIVTEGDPASSFYIIKEGNVTVWKGNKEVRKLYKGDSFGEQALYYNTVRQMTVRAEDEVKCLALGRDTLTKVLGDQVHAVTFRNLQKWAFEKNNYLQKLNKAQIDKVLDVMKISSYKAGDIIMKKGTVANQKIVVIIEGSLKKAKSGMTVASKAQAWGEEYMLDQNKNKTFDDDIVMETDGVIAEITSENFVECIGGQLEEIISNNQKNQEKKMMKADQAKRKELQNIRMSELIYIKTLAFGQFGPVYLVKANYDKNLYALKSFNKVQISEQSLEKYICQEKVVLEIVNFPFIIQYARSFKDSFDVYFLVEYVKGIELFDVIRDIGLLNTYDSQFYVASMILILEYLHHQNVIYRDMKPENIMVDENGYLKLIDLGTAKFLKGRHGLGNRTFTIIGTPHYMAPEIICGKGYNCYVDLWSVGICLYEFMCGMVPFGEEAEDPYEIYEDIIKKEINYPSYLKDKKAKKLMDQLLSRVPEVRLGGSYQTLKSNPWFENFDWDKLLDKELKGPYIPPSEKLLSDKDIKEFEEHKKLIIDEIQQEQNVRAIEKDNNNETKWDENF</sequence>
<dbReference type="OrthoDB" id="290584at2759"/>
<keyword evidence="25" id="KW-1185">Reference proteome</keyword>
<dbReference type="InterPro" id="IPR014710">
    <property type="entry name" value="RmlC-like_jellyroll"/>
</dbReference>
<evidence type="ECO:0000256" key="14">
    <source>
        <dbReference type="ARBA" id="ARBA00022842"/>
    </source>
</evidence>
<comment type="similarity">
    <text evidence="4">Belongs to the protein kinase superfamily. AGC Ser/Thr protein kinase family. cGMP subfamily.</text>
</comment>
<feature type="domain" description="Protein kinase" evidence="21">
    <location>
        <begin position="448"/>
        <end position="708"/>
    </location>
</feature>
<evidence type="ECO:0000256" key="10">
    <source>
        <dbReference type="ARBA" id="ARBA00022723"/>
    </source>
</evidence>
<dbReference type="GO" id="GO:0005737">
    <property type="term" value="C:cytoplasm"/>
    <property type="evidence" value="ECO:0007669"/>
    <property type="project" value="UniProtKB-SubCell"/>
</dbReference>
<evidence type="ECO:0000256" key="3">
    <source>
        <dbReference type="ARBA" id="ARBA00004496"/>
    </source>
</evidence>
<dbReference type="PRINTS" id="PR00103">
    <property type="entry name" value="CAMPKINASE"/>
</dbReference>
<comment type="subcellular location">
    <subcellularLocation>
        <location evidence="3">Cytoplasm</location>
    </subcellularLocation>
    <subcellularLocation>
        <location evidence="2">Endomembrane system</location>
    </subcellularLocation>
</comment>
<dbReference type="GO" id="GO:0046872">
    <property type="term" value="F:metal ion binding"/>
    <property type="evidence" value="ECO:0007669"/>
    <property type="project" value="UniProtKB-KW"/>
</dbReference>
<dbReference type="InterPro" id="IPR008271">
    <property type="entry name" value="Ser/Thr_kinase_AS"/>
</dbReference>
<keyword evidence="13" id="KW-0067">ATP-binding</keyword>
<accession>Q23DN8</accession>
<name>Q23DN8_TETTS</name>
<dbReference type="eggNOG" id="KOG0614">
    <property type="taxonomic scope" value="Eukaryota"/>
</dbReference>
<dbReference type="InterPro" id="IPR018490">
    <property type="entry name" value="cNMP-bd_dom_sf"/>
</dbReference>
<dbReference type="PROSITE" id="PS50042">
    <property type="entry name" value="CNMP_BINDING_3"/>
    <property type="match status" value="3"/>
</dbReference>
<evidence type="ECO:0000313" key="25">
    <source>
        <dbReference type="Proteomes" id="UP000009168"/>
    </source>
</evidence>
<dbReference type="Gene3D" id="3.30.200.20">
    <property type="entry name" value="Phosphorylase Kinase, domain 1"/>
    <property type="match status" value="1"/>
</dbReference>
<feature type="region of interest" description="Disordered" evidence="20">
    <location>
        <begin position="1"/>
        <end position="33"/>
    </location>
</feature>
<dbReference type="SMART" id="SM00100">
    <property type="entry name" value="cNMP"/>
    <property type="match status" value="2"/>
</dbReference>
<evidence type="ECO:0000256" key="9">
    <source>
        <dbReference type="ARBA" id="ARBA00022679"/>
    </source>
</evidence>
<dbReference type="PROSITE" id="PS00888">
    <property type="entry name" value="CNMP_BINDING_1"/>
    <property type="match status" value="1"/>
</dbReference>
<dbReference type="GO" id="GO:0005952">
    <property type="term" value="C:cAMP-dependent protein kinase complex"/>
    <property type="evidence" value="ECO:0007669"/>
    <property type="project" value="TreeGrafter"/>
</dbReference>
<dbReference type="KEGG" id="tet:TTHERM_00046530"/>
<dbReference type="InterPro" id="IPR035014">
    <property type="entry name" value="STKc_cGK"/>
</dbReference>
<dbReference type="HOGENOM" id="CLU_000288_73_2_1"/>
<dbReference type="AlphaFoldDB" id="Q23DN8"/>
<dbReference type="Proteomes" id="UP000009168">
    <property type="component" value="Unassembled WGS sequence"/>
</dbReference>
<evidence type="ECO:0000256" key="11">
    <source>
        <dbReference type="ARBA" id="ARBA00022741"/>
    </source>
</evidence>
<dbReference type="SUPFAM" id="SSF51206">
    <property type="entry name" value="cAMP-binding domain-like"/>
    <property type="match status" value="3"/>
</dbReference>
<evidence type="ECO:0000259" key="22">
    <source>
        <dbReference type="PROSITE" id="PS50042"/>
    </source>
</evidence>
<dbReference type="GO" id="GO:0004691">
    <property type="term" value="F:cAMP-dependent protein kinase activity"/>
    <property type="evidence" value="ECO:0007669"/>
    <property type="project" value="TreeGrafter"/>
</dbReference>
<keyword evidence="16" id="KW-0472">Membrane</keyword>
<comment type="catalytic activity">
    <reaction evidence="19">
        <text>L-seryl-[protein] + ATP = O-phospho-L-seryl-[protein] + ADP + H(+)</text>
        <dbReference type="Rhea" id="RHEA:17989"/>
        <dbReference type="Rhea" id="RHEA-COMP:9863"/>
        <dbReference type="Rhea" id="RHEA-COMP:11604"/>
        <dbReference type="ChEBI" id="CHEBI:15378"/>
        <dbReference type="ChEBI" id="CHEBI:29999"/>
        <dbReference type="ChEBI" id="CHEBI:30616"/>
        <dbReference type="ChEBI" id="CHEBI:83421"/>
        <dbReference type="ChEBI" id="CHEBI:456216"/>
        <dbReference type="EC" id="2.7.11.12"/>
    </reaction>
</comment>
<evidence type="ECO:0000256" key="6">
    <source>
        <dbReference type="ARBA" id="ARBA00022490"/>
    </source>
</evidence>
<dbReference type="PROSITE" id="PS51285">
    <property type="entry name" value="AGC_KINASE_CTER"/>
    <property type="match status" value="1"/>
</dbReference>
<evidence type="ECO:0000313" key="24">
    <source>
        <dbReference type="EMBL" id="EAR94393.2"/>
    </source>
</evidence>
<dbReference type="PANTHER" id="PTHR24353:SF37">
    <property type="entry name" value="CAMP-DEPENDENT PROTEIN KINASE CATALYTIC SUBUNIT PRKX"/>
    <property type="match status" value="1"/>
</dbReference>
<keyword evidence="14" id="KW-0460">Magnesium</keyword>
<evidence type="ECO:0000256" key="7">
    <source>
        <dbReference type="ARBA" id="ARBA00022527"/>
    </source>
</evidence>
<organism evidence="24 25">
    <name type="scientific">Tetrahymena thermophila (strain SB210)</name>
    <dbReference type="NCBI Taxonomy" id="312017"/>
    <lineage>
        <taxon>Eukaryota</taxon>
        <taxon>Sar</taxon>
        <taxon>Alveolata</taxon>
        <taxon>Ciliophora</taxon>
        <taxon>Intramacronucleata</taxon>
        <taxon>Oligohymenophorea</taxon>
        <taxon>Hymenostomatida</taxon>
        <taxon>Tetrahymenina</taxon>
        <taxon>Tetrahymenidae</taxon>
        <taxon>Tetrahymena</taxon>
    </lineage>
</organism>
<evidence type="ECO:0000256" key="12">
    <source>
        <dbReference type="ARBA" id="ARBA00022777"/>
    </source>
</evidence>
<evidence type="ECO:0000256" key="4">
    <source>
        <dbReference type="ARBA" id="ARBA00006352"/>
    </source>
</evidence>
<dbReference type="CDD" id="cd00038">
    <property type="entry name" value="CAP_ED"/>
    <property type="match status" value="2"/>
</dbReference>
<dbReference type="GeneID" id="7832890"/>
<protein>
    <recommendedName>
        <fullName evidence="17">cGMP-dependent protein kinase</fullName>
        <ecNumber evidence="5">2.7.11.12</ecNumber>
    </recommendedName>
</protein>
<dbReference type="InterPro" id="IPR011009">
    <property type="entry name" value="Kinase-like_dom_sf"/>
</dbReference>
<feature type="domain" description="AGC-kinase C-terminal" evidence="23">
    <location>
        <begin position="709"/>
        <end position="775"/>
    </location>
</feature>
<evidence type="ECO:0000259" key="23">
    <source>
        <dbReference type="PROSITE" id="PS51285"/>
    </source>
</evidence>
<evidence type="ECO:0000256" key="19">
    <source>
        <dbReference type="ARBA" id="ARBA00047462"/>
    </source>
</evidence>
<evidence type="ECO:0000256" key="8">
    <source>
        <dbReference type="ARBA" id="ARBA00022535"/>
    </source>
</evidence>
<dbReference type="GO" id="GO:0004692">
    <property type="term" value="F:cGMP-dependent protein kinase activity"/>
    <property type="evidence" value="ECO:0007669"/>
    <property type="project" value="UniProtKB-EC"/>
</dbReference>
<keyword evidence="7" id="KW-0723">Serine/threonine-protein kinase</keyword>
<gene>
    <name evidence="24" type="ORF">TTHERM_00046530</name>
</gene>
<feature type="domain" description="Cyclic nucleotide-binding" evidence="22">
    <location>
        <begin position="310"/>
        <end position="411"/>
    </location>
</feature>
<keyword evidence="9" id="KW-0808">Transferase</keyword>
<reference evidence="25" key="1">
    <citation type="journal article" date="2006" name="PLoS Biol.">
        <title>Macronuclear genome sequence of the ciliate Tetrahymena thermophila, a model eukaryote.</title>
        <authorList>
            <person name="Eisen J.A."/>
            <person name="Coyne R.S."/>
            <person name="Wu M."/>
            <person name="Wu D."/>
            <person name="Thiagarajan M."/>
            <person name="Wortman J.R."/>
            <person name="Badger J.H."/>
            <person name="Ren Q."/>
            <person name="Amedeo P."/>
            <person name="Jones K.M."/>
            <person name="Tallon L.J."/>
            <person name="Delcher A.L."/>
            <person name="Salzberg S.L."/>
            <person name="Silva J.C."/>
            <person name="Haas B.J."/>
            <person name="Majoros W.H."/>
            <person name="Farzad M."/>
            <person name="Carlton J.M."/>
            <person name="Smith R.K. Jr."/>
            <person name="Garg J."/>
            <person name="Pearlman R.E."/>
            <person name="Karrer K.M."/>
            <person name="Sun L."/>
            <person name="Manning G."/>
            <person name="Elde N.C."/>
            <person name="Turkewitz A.P."/>
            <person name="Asai D.J."/>
            <person name="Wilkes D.E."/>
            <person name="Wang Y."/>
            <person name="Cai H."/>
            <person name="Collins K."/>
            <person name="Stewart B.A."/>
            <person name="Lee S.R."/>
            <person name="Wilamowska K."/>
            <person name="Weinberg Z."/>
            <person name="Ruzzo W.L."/>
            <person name="Wloga D."/>
            <person name="Gaertig J."/>
            <person name="Frankel J."/>
            <person name="Tsao C.-C."/>
            <person name="Gorovsky M.A."/>
            <person name="Keeling P.J."/>
            <person name="Waller R.F."/>
            <person name="Patron N.J."/>
            <person name="Cherry J.M."/>
            <person name="Stover N.A."/>
            <person name="Krieger C.J."/>
            <person name="del Toro C."/>
            <person name="Ryder H.F."/>
            <person name="Williamson S.C."/>
            <person name="Barbeau R.A."/>
            <person name="Hamilton E.P."/>
            <person name="Orias E."/>
        </authorList>
    </citation>
    <scope>NUCLEOTIDE SEQUENCE [LARGE SCALE GENOMIC DNA]</scope>
    <source>
        <strain evidence="25">SB210</strain>
    </source>
</reference>
<dbReference type="Pfam" id="PF00069">
    <property type="entry name" value="Pkinase"/>
    <property type="match status" value="1"/>
</dbReference>
<dbReference type="EMBL" id="GG662712">
    <property type="protein sequence ID" value="EAR94393.2"/>
    <property type="molecule type" value="Genomic_DNA"/>
</dbReference>
<evidence type="ECO:0000256" key="1">
    <source>
        <dbReference type="ARBA" id="ARBA00001946"/>
    </source>
</evidence>
<feature type="domain" description="Cyclic nucleotide-binding" evidence="22">
    <location>
        <begin position="190"/>
        <end position="289"/>
    </location>
</feature>
<evidence type="ECO:0000256" key="15">
    <source>
        <dbReference type="ARBA" id="ARBA00022992"/>
    </source>
</evidence>
<comment type="cofactor">
    <cofactor evidence="1">
        <name>Mg(2+)</name>
        <dbReference type="ChEBI" id="CHEBI:18420"/>
    </cofactor>
</comment>
<keyword evidence="8" id="KW-0140">cGMP</keyword>
<keyword evidence="15" id="KW-0142">cGMP-binding</keyword>
<evidence type="ECO:0000256" key="13">
    <source>
        <dbReference type="ARBA" id="ARBA00022840"/>
    </source>
</evidence>
<comment type="catalytic activity">
    <reaction evidence="18">
        <text>L-threonyl-[protein] + ATP = O-phospho-L-threonyl-[protein] + ADP + H(+)</text>
        <dbReference type="Rhea" id="RHEA:46608"/>
        <dbReference type="Rhea" id="RHEA-COMP:11060"/>
        <dbReference type="Rhea" id="RHEA-COMP:11605"/>
        <dbReference type="ChEBI" id="CHEBI:15378"/>
        <dbReference type="ChEBI" id="CHEBI:30013"/>
        <dbReference type="ChEBI" id="CHEBI:30616"/>
        <dbReference type="ChEBI" id="CHEBI:61977"/>
        <dbReference type="ChEBI" id="CHEBI:456216"/>
        <dbReference type="EC" id="2.7.11.12"/>
    </reaction>
</comment>
<dbReference type="FunFam" id="2.60.120.10:FF:000068">
    <property type="entry name" value="cGMP-dependent protein kinase"/>
    <property type="match status" value="1"/>
</dbReference>
<dbReference type="InterPro" id="IPR018488">
    <property type="entry name" value="cNMP-bd_CS"/>
</dbReference>
<keyword evidence="6" id="KW-0963">Cytoplasm</keyword>
<evidence type="ECO:0000256" key="5">
    <source>
        <dbReference type="ARBA" id="ARBA00012428"/>
    </source>
</evidence>